<sequence>MEGLQDPDRRGDDMHSAPRATNQSQEKDGHQLPSVKRHDPRRFSNSVGPYPRPSLLSAIRRKASTTLQEALKWPQAQLSKLTTVKKIEKAAKEEEARTSESTVVQSHALISFPIPSKHVAQLGAAEATTNTEIPPGSRSSPISPSHYMTFADVESKVAPKATPVQSSLLCSSAAPQENNIVGGDGEKIRLSSESAGMYMIPHPCRTLSSLAEQSVVSSADDLLSEGEIDETSIQARKTPRDEWTSSDQIYRDILEATVRNFTPVIGEHQCHPPRGPRQTQPSLQNVPRGPRQQRPSYQKAPRKPRQGYSSHQQPSQGPGYQPLTIRTESVYPPPCHPYDPICYQILMGY</sequence>
<feature type="region of interest" description="Disordered" evidence="1">
    <location>
        <begin position="265"/>
        <end position="326"/>
    </location>
</feature>
<protein>
    <submittedName>
        <fullName evidence="2">Uncharacterized protein</fullName>
    </submittedName>
</protein>
<accession>A0AA38X6Z7</accession>
<feature type="compositionally biased region" description="Polar residues" evidence="1">
    <location>
        <begin position="307"/>
        <end position="318"/>
    </location>
</feature>
<proteinExistence type="predicted"/>
<reference evidence="2" key="1">
    <citation type="submission" date="2022-10" db="EMBL/GenBank/DDBJ databases">
        <title>Culturing micro-colonial fungi from biological soil crusts in the Mojave desert and describing Neophaeococcomyces mojavensis, and introducing the new genera and species Taxawa tesnikishii.</title>
        <authorList>
            <person name="Kurbessoian T."/>
            <person name="Stajich J.E."/>
        </authorList>
    </citation>
    <scope>NUCLEOTIDE SEQUENCE</scope>
    <source>
        <strain evidence="2">TK_41</strain>
    </source>
</reference>
<evidence type="ECO:0000256" key="1">
    <source>
        <dbReference type="SAM" id="MobiDB-lite"/>
    </source>
</evidence>
<organism evidence="2 3">
    <name type="scientific">Cladophialophora chaetospira</name>
    <dbReference type="NCBI Taxonomy" id="386627"/>
    <lineage>
        <taxon>Eukaryota</taxon>
        <taxon>Fungi</taxon>
        <taxon>Dikarya</taxon>
        <taxon>Ascomycota</taxon>
        <taxon>Pezizomycotina</taxon>
        <taxon>Eurotiomycetes</taxon>
        <taxon>Chaetothyriomycetidae</taxon>
        <taxon>Chaetothyriales</taxon>
        <taxon>Herpotrichiellaceae</taxon>
        <taxon>Cladophialophora</taxon>
    </lineage>
</organism>
<dbReference type="Proteomes" id="UP001172673">
    <property type="component" value="Unassembled WGS sequence"/>
</dbReference>
<feature type="compositionally biased region" description="Basic and acidic residues" evidence="1">
    <location>
        <begin position="1"/>
        <end position="16"/>
    </location>
</feature>
<feature type="region of interest" description="Disordered" evidence="1">
    <location>
        <begin position="1"/>
        <end position="56"/>
    </location>
</feature>
<dbReference type="AlphaFoldDB" id="A0AA38X6Z7"/>
<comment type="caution">
    <text evidence="2">The sequence shown here is derived from an EMBL/GenBank/DDBJ whole genome shotgun (WGS) entry which is preliminary data.</text>
</comment>
<keyword evidence="3" id="KW-1185">Reference proteome</keyword>
<gene>
    <name evidence="2" type="ORF">H2200_008017</name>
</gene>
<evidence type="ECO:0000313" key="2">
    <source>
        <dbReference type="EMBL" id="KAJ9607938.1"/>
    </source>
</evidence>
<dbReference type="EMBL" id="JAPDRK010000011">
    <property type="protein sequence ID" value="KAJ9607938.1"/>
    <property type="molecule type" value="Genomic_DNA"/>
</dbReference>
<name>A0AA38X6Z7_9EURO</name>
<evidence type="ECO:0000313" key="3">
    <source>
        <dbReference type="Proteomes" id="UP001172673"/>
    </source>
</evidence>